<sequence length="635" mass="72803">MINRRLRQSNFEGMKLNDRTESFSSCEKDVVPLEENDSNLINEDRYCNAITSAQDHRSLSFRFQAYFLSKLLATKTRVSGKFEKENNKRQLSYCHQRYNWQTQNTHVKIAEHACHSNNQPINSFDVCDIPMRSQETAPSPSGKAVPSFKFTDSATSGGFPHRFSRSPKSLCRSEDGISGITSQCNGCNPVLNGLTFAKTSKTRHKPSIFCSASRTNLTTSLHVVNIIFLLQIIALLVGSTSAVWWSPGSRSNLVSTQRICSWARQIGGTQAETCDNHQPVIAQIEEGIELGMEQCQDDFRRDRWNCTQLKRSYFASLLKQDVRETAYVQAITAAAITYQITAACARGDIEGCGCTNAAELKNDLLVMEAKKHNVSVSNETLQRAVDQFNWGGCHDNVDYGYQKSRDFLNTTGTEISTKRNGIDAAVTYHNQEAGRLAIKKYQKRRCKCHGLCGSCTMWTCWDRMPRFQEVGRRLRQRYGYAIRVRESNDGQSLEPVKRYEKRMMKRRPLIRRARSVKKRRKKKRKRSRNPTSRKPLGVRRNQYRRLRRELKIGPEDLIFVQNSPNFCNRSKKQGSLGTQGRICDPSKRRGIGSCNYMCCGRRLRREVVTEKCNCKLQKSLNLVCQECVRKRYRCR</sequence>
<evidence type="ECO:0000256" key="4">
    <source>
        <dbReference type="ARBA" id="ARBA00022525"/>
    </source>
</evidence>
<protein>
    <recommendedName>
        <fullName evidence="9">Protein Wnt</fullName>
    </recommendedName>
</protein>
<proteinExistence type="inferred from homology"/>
<dbReference type="InterPro" id="IPR005817">
    <property type="entry name" value="Wnt"/>
</dbReference>
<keyword evidence="8" id="KW-0449">Lipoprotein</keyword>
<keyword evidence="7" id="KW-1015">Disulfide bond</keyword>
<evidence type="ECO:0000256" key="11">
    <source>
        <dbReference type="SAM" id="Phobius"/>
    </source>
</evidence>
<keyword evidence="13" id="KW-1185">Reference proteome</keyword>
<dbReference type="PANTHER" id="PTHR12027:SF91">
    <property type="entry name" value="PROTO-ONCOGENE WNT-1"/>
    <property type="match status" value="1"/>
</dbReference>
<evidence type="ECO:0000256" key="8">
    <source>
        <dbReference type="ARBA" id="ARBA00023288"/>
    </source>
</evidence>
<keyword evidence="11" id="KW-1133">Transmembrane helix</keyword>
<dbReference type="EMBL" id="CAWYQH010000002">
    <property type="protein sequence ID" value="CAK8673534.1"/>
    <property type="molecule type" value="Genomic_DNA"/>
</dbReference>
<organism evidence="12 13">
    <name type="scientific">Clavelina lepadiformis</name>
    <name type="common">Light-bulb sea squirt</name>
    <name type="synonym">Ascidia lepadiformis</name>
    <dbReference type="NCBI Taxonomy" id="159417"/>
    <lineage>
        <taxon>Eukaryota</taxon>
        <taxon>Metazoa</taxon>
        <taxon>Chordata</taxon>
        <taxon>Tunicata</taxon>
        <taxon>Ascidiacea</taxon>
        <taxon>Aplousobranchia</taxon>
        <taxon>Clavelinidae</taxon>
        <taxon>Clavelina</taxon>
    </lineage>
</organism>
<comment type="similarity">
    <text evidence="2 9">Belongs to the Wnt family.</text>
</comment>
<keyword evidence="5" id="KW-0272">Extracellular matrix</keyword>
<keyword evidence="6 9" id="KW-0879">Wnt signaling pathway</keyword>
<keyword evidence="4" id="KW-0964">Secreted</keyword>
<evidence type="ECO:0000256" key="7">
    <source>
        <dbReference type="ARBA" id="ARBA00023157"/>
    </source>
</evidence>
<reference evidence="12 13" key="1">
    <citation type="submission" date="2024-02" db="EMBL/GenBank/DDBJ databases">
        <authorList>
            <person name="Daric V."/>
            <person name="Darras S."/>
        </authorList>
    </citation>
    <scope>NUCLEOTIDE SEQUENCE [LARGE SCALE GENOMIC DNA]</scope>
</reference>
<keyword evidence="11" id="KW-0472">Membrane</keyword>
<keyword evidence="11" id="KW-0812">Transmembrane</keyword>
<name>A0ABP0F518_CLALP</name>
<dbReference type="Proteomes" id="UP001642483">
    <property type="component" value="Unassembled WGS sequence"/>
</dbReference>
<comment type="function">
    <text evidence="9">Ligand for members of the frizzled family of seven transmembrane receptors.</text>
</comment>
<evidence type="ECO:0000256" key="10">
    <source>
        <dbReference type="SAM" id="MobiDB-lite"/>
    </source>
</evidence>
<gene>
    <name evidence="12" type="ORF">CVLEPA_LOCUS3318</name>
</gene>
<evidence type="ECO:0000256" key="2">
    <source>
        <dbReference type="ARBA" id="ARBA00005683"/>
    </source>
</evidence>
<comment type="caution">
    <text evidence="12">The sequence shown here is derived from an EMBL/GenBank/DDBJ whole genome shotgun (WGS) entry which is preliminary data.</text>
</comment>
<dbReference type="SMART" id="SM00097">
    <property type="entry name" value="WNT1"/>
    <property type="match status" value="1"/>
</dbReference>
<feature type="region of interest" description="Disordered" evidence="10">
    <location>
        <begin position="504"/>
        <end position="539"/>
    </location>
</feature>
<accession>A0ABP0F518</accession>
<evidence type="ECO:0000256" key="9">
    <source>
        <dbReference type="RuleBase" id="RU003500"/>
    </source>
</evidence>
<comment type="subcellular location">
    <subcellularLocation>
        <location evidence="1 9">Secreted</location>
        <location evidence="1 9">Extracellular space</location>
        <location evidence="1 9">Extracellular matrix</location>
    </subcellularLocation>
</comment>
<evidence type="ECO:0000256" key="3">
    <source>
        <dbReference type="ARBA" id="ARBA00022473"/>
    </source>
</evidence>
<evidence type="ECO:0000313" key="12">
    <source>
        <dbReference type="EMBL" id="CAK8673534.1"/>
    </source>
</evidence>
<evidence type="ECO:0000256" key="5">
    <source>
        <dbReference type="ARBA" id="ARBA00022530"/>
    </source>
</evidence>
<dbReference type="Pfam" id="PF00110">
    <property type="entry name" value="wnt"/>
    <property type="match status" value="1"/>
</dbReference>
<dbReference type="PANTHER" id="PTHR12027">
    <property type="entry name" value="WNT RELATED"/>
    <property type="match status" value="1"/>
</dbReference>
<feature type="transmembrane region" description="Helical" evidence="11">
    <location>
        <begin position="223"/>
        <end position="245"/>
    </location>
</feature>
<evidence type="ECO:0000256" key="1">
    <source>
        <dbReference type="ARBA" id="ARBA00004498"/>
    </source>
</evidence>
<dbReference type="PRINTS" id="PR01349">
    <property type="entry name" value="WNTPROTEIN"/>
</dbReference>
<evidence type="ECO:0000256" key="6">
    <source>
        <dbReference type="ARBA" id="ARBA00022687"/>
    </source>
</evidence>
<keyword evidence="3 9" id="KW-0217">Developmental protein</keyword>
<feature type="compositionally biased region" description="Basic residues" evidence="10">
    <location>
        <begin position="504"/>
        <end position="528"/>
    </location>
</feature>
<evidence type="ECO:0000313" key="13">
    <source>
        <dbReference type="Proteomes" id="UP001642483"/>
    </source>
</evidence>